<proteinExistence type="evidence at transcript level"/>
<name>C6T4L9_SOYBN</name>
<dbReference type="AlphaFoldDB" id="C6T4L9"/>
<reference evidence="2" key="1">
    <citation type="submission" date="2009-08" db="EMBL/GenBank/DDBJ databases">
        <authorList>
            <person name="Cheung F."/>
            <person name="Xiao Y."/>
            <person name="Chan A."/>
            <person name="Moskal W."/>
            <person name="Town C.D."/>
        </authorList>
    </citation>
    <scope>NUCLEOTIDE SEQUENCE</scope>
</reference>
<protein>
    <submittedName>
        <fullName evidence="2">Uncharacterized protein</fullName>
    </submittedName>
</protein>
<evidence type="ECO:0000313" key="2">
    <source>
        <dbReference type="EMBL" id="ACU16629.1"/>
    </source>
</evidence>
<dbReference type="PANTHER" id="PTHR45657">
    <property type="entry name" value="CRAL-TRIO DOMAIN-CONTAINING PROTEIN YKL091C-RELATED"/>
    <property type="match status" value="1"/>
</dbReference>
<dbReference type="EMBL" id="BT092380">
    <property type="protein sequence ID" value="ACU16629.1"/>
    <property type="molecule type" value="mRNA"/>
</dbReference>
<feature type="compositionally biased region" description="Polar residues" evidence="1">
    <location>
        <begin position="16"/>
        <end position="27"/>
    </location>
</feature>
<accession>C6T4L9</accession>
<evidence type="ECO:0000256" key="1">
    <source>
        <dbReference type="SAM" id="MobiDB-lite"/>
    </source>
</evidence>
<sequence>MADKSAVKKVDEEASKPQNTPDKTAASTEFSTVMKRMAELEEKMVTINNQPTAMPPEKEQMLNATITRADDLEKQLLATKKALEASLVKQEELSAYLDKKKKKKKKRFFFF</sequence>
<dbReference type="InterPro" id="IPR051026">
    <property type="entry name" value="PI/PC_transfer"/>
</dbReference>
<feature type="region of interest" description="Disordered" evidence="1">
    <location>
        <begin position="1"/>
        <end position="27"/>
    </location>
</feature>
<dbReference type="PANTHER" id="PTHR45657:SF68">
    <property type="entry name" value="PHOSPHATIDYLINOSITOL_PHOSPHATIDYLCHOLINE TRANSFER PROTEIN SFH10"/>
    <property type="match status" value="1"/>
</dbReference>
<organism evidence="2">
    <name type="scientific">Glycine max</name>
    <name type="common">Soybean</name>
    <name type="synonym">Glycine hispida</name>
    <dbReference type="NCBI Taxonomy" id="3847"/>
    <lineage>
        <taxon>Eukaryota</taxon>
        <taxon>Viridiplantae</taxon>
        <taxon>Streptophyta</taxon>
        <taxon>Embryophyta</taxon>
        <taxon>Tracheophyta</taxon>
        <taxon>Spermatophyta</taxon>
        <taxon>Magnoliopsida</taxon>
        <taxon>eudicotyledons</taxon>
        <taxon>Gunneridae</taxon>
        <taxon>Pentapetalae</taxon>
        <taxon>rosids</taxon>
        <taxon>fabids</taxon>
        <taxon>Fabales</taxon>
        <taxon>Fabaceae</taxon>
        <taxon>Papilionoideae</taxon>
        <taxon>50 kb inversion clade</taxon>
        <taxon>NPAAA clade</taxon>
        <taxon>indigoferoid/millettioid clade</taxon>
        <taxon>Phaseoleae</taxon>
        <taxon>Glycine</taxon>
        <taxon>Glycine subgen. Soja</taxon>
    </lineage>
</organism>
<feature type="compositionally biased region" description="Basic and acidic residues" evidence="1">
    <location>
        <begin position="1"/>
        <end position="15"/>
    </location>
</feature>